<dbReference type="Proteomes" id="UP000663829">
    <property type="component" value="Unassembled WGS sequence"/>
</dbReference>
<dbReference type="EMBL" id="CAJNOQ010001573">
    <property type="protein sequence ID" value="CAF0904009.1"/>
    <property type="molecule type" value="Genomic_DNA"/>
</dbReference>
<evidence type="ECO:0000313" key="1">
    <source>
        <dbReference type="EMBL" id="CAF0904009.1"/>
    </source>
</evidence>
<sequence>MNLASPGLSIPYNIHIQQVVEHFTPFQAAPYPYQNYSEMFDGRLGLGVNLLPPPPPSFQNMGPYAQVRMDLIRAEQWRQQQQEQYYPPPFNANEQFY</sequence>
<protein>
    <submittedName>
        <fullName evidence="1">Uncharacterized protein</fullName>
    </submittedName>
</protein>
<keyword evidence="3" id="KW-1185">Reference proteome</keyword>
<accession>A0A813ZVV5</accession>
<proteinExistence type="predicted"/>
<name>A0A813ZVV5_9BILA</name>
<dbReference type="EMBL" id="CAJOBC010001573">
    <property type="protein sequence ID" value="CAF3686072.1"/>
    <property type="molecule type" value="Genomic_DNA"/>
</dbReference>
<organism evidence="1 3">
    <name type="scientific">Didymodactylos carnosus</name>
    <dbReference type="NCBI Taxonomy" id="1234261"/>
    <lineage>
        <taxon>Eukaryota</taxon>
        <taxon>Metazoa</taxon>
        <taxon>Spiralia</taxon>
        <taxon>Gnathifera</taxon>
        <taxon>Rotifera</taxon>
        <taxon>Eurotatoria</taxon>
        <taxon>Bdelloidea</taxon>
        <taxon>Philodinida</taxon>
        <taxon>Philodinidae</taxon>
        <taxon>Didymodactylos</taxon>
    </lineage>
</organism>
<evidence type="ECO:0000313" key="2">
    <source>
        <dbReference type="EMBL" id="CAF3686072.1"/>
    </source>
</evidence>
<evidence type="ECO:0000313" key="3">
    <source>
        <dbReference type="Proteomes" id="UP000663829"/>
    </source>
</evidence>
<dbReference type="Proteomes" id="UP000681722">
    <property type="component" value="Unassembled WGS sequence"/>
</dbReference>
<comment type="caution">
    <text evidence="1">The sequence shown here is derived from an EMBL/GenBank/DDBJ whole genome shotgun (WGS) entry which is preliminary data.</text>
</comment>
<reference evidence="1" key="1">
    <citation type="submission" date="2021-02" db="EMBL/GenBank/DDBJ databases">
        <authorList>
            <person name="Nowell W R."/>
        </authorList>
    </citation>
    <scope>NUCLEOTIDE SEQUENCE</scope>
</reference>
<dbReference type="AlphaFoldDB" id="A0A813ZVV5"/>
<gene>
    <name evidence="1" type="ORF">GPM918_LOCUS8790</name>
    <name evidence="2" type="ORF">SRO942_LOCUS8792</name>
</gene>